<dbReference type="OrthoDB" id="9777219at2"/>
<feature type="domain" description="DUF7088" evidence="3">
    <location>
        <begin position="33"/>
        <end position="139"/>
    </location>
</feature>
<dbReference type="Pfam" id="PF23357">
    <property type="entry name" value="DUF7088"/>
    <property type="match status" value="1"/>
</dbReference>
<dbReference type="KEGG" id="emar:D1013_13860"/>
<name>A0A3G2L7Y6_9FLAO</name>
<feature type="domain" description="ABC-type uncharacterised transport system" evidence="2">
    <location>
        <begin position="186"/>
        <end position="490"/>
    </location>
</feature>
<dbReference type="Pfam" id="PF09822">
    <property type="entry name" value="ABC_transp_aux"/>
    <property type="match status" value="1"/>
</dbReference>
<gene>
    <name evidence="4" type="primary">gldG</name>
    <name evidence="4" type="ORF">D1013_13860</name>
</gene>
<keyword evidence="1" id="KW-1133">Transmembrane helix</keyword>
<reference evidence="4 5" key="1">
    <citation type="submission" date="2018-08" db="EMBL/GenBank/DDBJ databases">
        <title>The reduced genetic potential of extracellular carbohydrate catabolism in Euzebyella marina RN62, a Flavobacteriia bacterium isolated from the hadal water.</title>
        <authorList>
            <person name="Xue C."/>
        </authorList>
    </citation>
    <scope>NUCLEOTIDE SEQUENCE [LARGE SCALE GENOMIC DNA]</scope>
    <source>
        <strain evidence="4 5">RN62</strain>
    </source>
</reference>
<dbReference type="InterPro" id="IPR019863">
    <property type="entry name" value="Motility-assoc_ABC-rel_GldG"/>
</dbReference>
<organism evidence="4 5">
    <name type="scientific">Euzebyella marina</name>
    <dbReference type="NCBI Taxonomy" id="1761453"/>
    <lineage>
        <taxon>Bacteria</taxon>
        <taxon>Pseudomonadati</taxon>
        <taxon>Bacteroidota</taxon>
        <taxon>Flavobacteriia</taxon>
        <taxon>Flavobacteriales</taxon>
        <taxon>Flavobacteriaceae</taxon>
        <taxon>Euzebyella</taxon>
    </lineage>
</organism>
<dbReference type="InterPro" id="IPR055396">
    <property type="entry name" value="DUF7088"/>
</dbReference>
<evidence type="ECO:0000259" key="3">
    <source>
        <dbReference type="Pfam" id="PF23357"/>
    </source>
</evidence>
<sequence length="554" mass="62881">MKKIFIHTAIAILALVVINLLGNYVYTRFDLTEDRRFTLSDASLNVANIFEKPVIVDVLLDGKLPPEFAKLRTETRQILEEFASENSNVKFNFVNPIEDASQSENVMAELQSLGLTPAQITVEDNGKVSQEILFPWALVNYENKTVKVPLLKNKLGSSSEERVNNSVQQLEYAFTDAFSKITIKEKKQIAVIKGNGELDDIYLADFLTTLREYYNIGAITLDSVETNPQGTFDQLKNYDLALIAKPTQAFSDKEKYVMDQFMVNGGKSVWLIDQVTMELDSLLNEQGKAIALPRNLNLTDLFFRYGVRLNPDLVNDLYFTQIVLATGDGNNSQYNPVPWYYNPMVFPKTDHPIVNNLEAMRFQFAGSIDTLANEYQKEVLLSSSPLSKLEGTPKEIDLDIINRPPKKDDYNNGNKPMAVLVSGKFNSAYKNRIKPLQLKGALDEGKESELLLISDGDLIKNQLRNGRPLELGYDKWTNNYFGNKEFLLNSINYMLDDKGLINIRSKKVTIPFLDQKKVADQKTMWQVLNIGLPVVLIVLFGLLFNYLRKRKYAS</sequence>
<evidence type="ECO:0000256" key="1">
    <source>
        <dbReference type="SAM" id="Phobius"/>
    </source>
</evidence>
<dbReference type="InterPro" id="IPR019196">
    <property type="entry name" value="ABC_transp_unknown"/>
</dbReference>
<evidence type="ECO:0000313" key="4">
    <source>
        <dbReference type="EMBL" id="AYN68387.1"/>
    </source>
</evidence>
<dbReference type="AlphaFoldDB" id="A0A3G2L7Y6"/>
<keyword evidence="5" id="KW-1185">Reference proteome</keyword>
<dbReference type="Proteomes" id="UP000276309">
    <property type="component" value="Chromosome"/>
</dbReference>
<dbReference type="NCBIfam" id="TIGR03521">
    <property type="entry name" value="GldG"/>
    <property type="match status" value="1"/>
</dbReference>
<accession>A0A3G2L7Y6</accession>
<proteinExistence type="predicted"/>
<evidence type="ECO:0000313" key="5">
    <source>
        <dbReference type="Proteomes" id="UP000276309"/>
    </source>
</evidence>
<keyword evidence="1" id="KW-0472">Membrane</keyword>
<evidence type="ECO:0000259" key="2">
    <source>
        <dbReference type="Pfam" id="PF09822"/>
    </source>
</evidence>
<dbReference type="RefSeq" id="WP_121849400.1">
    <property type="nucleotide sequence ID" value="NZ_CP032050.1"/>
</dbReference>
<keyword evidence="1" id="KW-0812">Transmembrane</keyword>
<dbReference type="EMBL" id="CP032050">
    <property type="protein sequence ID" value="AYN68387.1"/>
    <property type="molecule type" value="Genomic_DNA"/>
</dbReference>
<feature type="transmembrane region" description="Helical" evidence="1">
    <location>
        <begin position="524"/>
        <end position="547"/>
    </location>
</feature>
<protein>
    <submittedName>
        <fullName evidence="4">Gliding motility-associated ABC transporter substrate-binding protein GldG</fullName>
    </submittedName>
</protein>